<sequence>MKLLKIVYLFIFIVINVSAGVEEDTIVFSDTSSHSEYCGRVSFHIAKSTAYEKPDDLTEDTFQEEQEKENRGRQAEVYFTLTDRKVIFINKPSPKKKKQKKHHVLKAQWSNTENTVILKHKHPFTIRDQVTFNLGVEYSTDNEVNLTERCDFLNPYTSQTTQPDEEGYCEDTILFQLPKALPQIAVQDAEEEEETENKKQWLKITFDNDCSLEIMDKGLKDDDCFSDFCSFQLQENGGDEASLLKVTLPPSNSYLACNQSNSYRTIPLHRSRVCASHPVWNNHFIRFRMNANQDQRFIEIEMFTSKSHENLRILYLYIEKDGFRKLPASENFSTSFSSSGDRKSIEGSKKTLHVQSNITDVDGSIVICLGETRRQEKVKRGSSTHGVVTTIDYPGKVAVPAFMARLILDPECRVPDGSNRNLPLIEAIFTCTSGQRGNPCYKLGFKKNQDINLNDYKLEEVQASVKVSATFPQGVEVVGSTGLVQKLKDRITSKETKQTERKELFKKDTSETEISIPTREFSMRPEKLEIVCNFYKVVASSIPKAPSNGSGKETEFLVYLKGGQRVETPAGCQCILQLGKSLKIKYPECSRPEQRSCTVFLPKQGEANTEKEHFSLTGKLQQKHKIPTNAKSVLMKFRHQEATESSQTPMLAISYTPEKDTRQVKIDRARKAQEQKQQAPLQQQMSFEQLSPSNTDDDGDKKTDALAKNSQAQNTKQERKQKAIDKSSSESSTDERSDSDSDSDSD</sequence>
<protein>
    <submittedName>
        <fullName evidence="2">Uncharacterized protein</fullName>
    </submittedName>
</protein>
<reference evidence="2" key="1">
    <citation type="journal article" date="2017" name="Appl. Environ. Microbiol.">
        <title>Molecular characterization of an Endozoicomonas-like organism causing infection in king scallop Pecten maximus L.</title>
        <authorList>
            <person name="Cano I."/>
            <person name="van Aerle R."/>
            <person name="Ross S."/>
            <person name="Verner-Jeffreys D.W."/>
            <person name="Paley R.K."/>
            <person name="Rimmer G."/>
            <person name="Ryder D."/>
            <person name="Hooper P."/>
            <person name="Stone D."/>
            <person name="Feist S.W."/>
        </authorList>
    </citation>
    <scope>NUCLEOTIDE SEQUENCE</scope>
</reference>
<feature type="compositionally biased region" description="Low complexity" evidence="1">
    <location>
        <begin position="675"/>
        <end position="684"/>
    </location>
</feature>
<gene>
    <name evidence="2" type="ORF">CI610_00106</name>
</gene>
<evidence type="ECO:0000256" key="1">
    <source>
        <dbReference type="SAM" id="MobiDB-lite"/>
    </source>
</evidence>
<organism evidence="2">
    <name type="scientific">invertebrate metagenome</name>
    <dbReference type="NCBI Taxonomy" id="1711999"/>
    <lineage>
        <taxon>unclassified sequences</taxon>
        <taxon>metagenomes</taxon>
        <taxon>organismal metagenomes</taxon>
    </lineage>
</organism>
<feature type="region of interest" description="Disordered" evidence="1">
    <location>
        <begin position="640"/>
        <end position="746"/>
    </location>
</feature>
<feature type="compositionally biased region" description="Polar residues" evidence="1">
    <location>
        <begin position="685"/>
        <end position="694"/>
    </location>
</feature>
<accession>A0A2H9TCM3</accession>
<proteinExistence type="predicted"/>
<dbReference type="EMBL" id="NSIT01000003">
    <property type="protein sequence ID" value="PJE80858.1"/>
    <property type="molecule type" value="Genomic_DNA"/>
</dbReference>
<feature type="compositionally biased region" description="Basic and acidic residues" evidence="1">
    <location>
        <begin position="716"/>
        <end position="739"/>
    </location>
</feature>
<dbReference type="AlphaFoldDB" id="A0A2H9TCM3"/>
<comment type="caution">
    <text evidence="2">The sequence shown here is derived from an EMBL/GenBank/DDBJ whole genome shotgun (WGS) entry which is preliminary data.</text>
</comment>
<evidence type="ECO:0000313" key="2">
    <source>
        <dbReference type="EMBL" id="PJE80858.1"/>
    </source>
</evidence>
<name>A0A2H9TCM3_9ZZZZ</name>
<feature type="compositionally biased region" description="Basic and acidic residues" evidence="1">
    <location>
        <begin position="657"/>
        <end position="674"/>
    </location>
</feature>